<dbReference type="InterPro" id="IPR003736">
    <property type="entry name" value="PAAI_dom"/>
</dbReference>
<proteinExistence type="inferred from homology"/>
<name>A0ABY4F320_9BACI</name>
<dbReference type="Pfam" id="PF03061">
    <property type="entry name" value="4HBT"/>
    <property type="match status" value="1"/>
</dbReference>
<organism evidence="4 5">
    <name type="scientific">Gracilibacillus caseinilyticus</name>
    <dbReference type="NCBI Taxonomy" id="2932256"/>
    <lineage>
        <taxon>Bacteria</taxon>
        <taxon>Bacillati</taxon>
        <taxon>Bacillota</taxon>
        <taxon>Bacilli</taxon>
        <taxon>Bacillales</taxon>
        <taxon>Bacillaceae</taxon>
        <taxon>Gracilibacillus</taxon>
    </lineage>
</organism>
<keyword evidence="5" id="KW-1185">Reference proteome</keyword>
<evidence type="ECO:0000259" key="3">
    <source>
        <dbReference type="Pfam" id="PF03061"/>
    </source>
</evidence>
<feature type="domain" description="Thioesterase" evidence="3">
    <location>
        <begin position="30"/>
        <end position="107"/>
    </location>
</feature>
<dbReference type="EMBL" id="CP095072">
    <property type="protein sequence ID" value="UOQ50645.1"/>
    <property type="molecule type" value="Genomic_DNA"/>
</dbReference>
<evidence type="ECO:0000313" key="4">
    <source>
        <dbReference type="EMBL" id="UOQ50645.1"/>
    </source>
</evidence>
<dbReference type="SUPFAM" id="SSF54637">
    <property type="entry name" value="Thioesterase/thiol ester dehydrase-isomerase"/>
    <property type="match status" value="1"/>
</dbReference>
<dbReference type="PANTHER" id="PTHR43240:SF5">
    <property type="entry name" value="1,4-DIHYDROXY-2-NAPHTHOYL-COA THIOESTERASE 1"/>
    <property type="match status" value="1"/>
</dbReference>
<evidence type="ECO:0000256" key="2">
    <source>
        <dbReference type="ARBA" id="ARBA00022801"/>
    </source>
</evidence>
<gene>
    <name evidence="4" type="ORF">MUN88_18930</name>
</gene>
<dbReference type="PANTHER" id="PTHR43240">
    <property type="entry name" value="1,4-DIHYDROXY-2-NAPHTHOYL-COA THIOESTERASE 1"/>
    <property type="match status" value="1"/>
</dbReference>
<sequence>MQALQMNVKQTSKELAEVDMPITNNVKQPMGFLHGGASVALAETAASIGGMQHIDEKTQAVVGMEINCNHLKSKKDGVLTAIATPIHIGKTSMVWNIEMKDENNQLIAISRCTLAIINRI</sequence>
<accession>A0ABY4F320</accession>
<dbReference type="NCBIfam" id="TIGR00369">
    <property type="entry name" value="unchar_dom_1"/>
    <property type="match status" value="1"/>
</dbReference>
<keyword evidence="2" id="KW-0378">Hydrolase</keyword>
<evidence type="ECO:0000313" key="5">
    <source>
        <dbReference type="Proteomes" id="UP000831782"/>
    </source>
</evidence>
<dbReference type="CDD" id="cd03443">
    <property type="entry name" value="PaaI_thioesterase"/>
    <property type="match status" value="1"/>
</dbReference>
<dbReference type="InterPro" id="IPR029069">
    <property type="entry name" value="HotDog_dom_sf"/>
</dbReference>
<dbReference type="Proteomes" id="UP000831782">
    <property type="component" value="Chromosome"/>
</dbReference>
<dbReference type="InterPro" id="IPR006683">
    <property type="entry name" value="Thioestr_dom"/>
</dbReference>
<reference evidence="4 5" key="1">
    <citation type="submission" date="2022-04" db="EMBL/GenBank/DDBJ databases">
        <title>Gracilibacillus sp. isolated from saltern.</title>
        <authorList>
            <person name="Won M."/>
            <person name="Lee C.-M."/>
            <person name="Woen H.-Y."/>
            <person name="Kwon S.-W."/>
        </authorList>
    </citation>
    <scope>NUCLEOTIDE SEQUENCE [LARGE SCALE GENOMIC DNA]</scope>
    <source>
        <strain evidence="4 5">SSWR10-1</strain>
    </source>
</reference>
<protein>
    <submittedName>
        <fullName evidence="4">Hotdog fold thioesterase</fullName>
    </submittedName>
</protein>
<dbReference type="Gene3D" id="3.10.129.10">
    <property type="entry name" value="Hotdog Thioesterase"/>
    <property type="match status" value="1"/>
</dbReference>
<evidence type="ECO:0000256" key="1">
    <source>
        <dbReference type="ARBA" id="ARBA00008324"/>
    </source>
</evidence>
<comment type="similarity">
    <text evidence="1">Belongs to the thioesterase PaaI family.</text>
</comment>